<dbReference type="CDD" id="cd18560">
    <property type="entry name" value="ABC_6TM_ATM1_ABCB7_HMT1_ABCB6"/>
    <property type="match status" value="1"/>
</dbReference>
<dbReference type="GO" id="GO:0016887">
    <property type="term" value="F:ATP hydrolysis activity"/>
    <property type="evidence" value="ECO:0007669"/>
    <property type="project" value="InterPro"/>
</dbReference>
<dbReference type="InterPro" id="IPR027417">
    <property type="entry name" value="P-loop_NTPase"/>
</dbReference>
<dbReference type="InterPro" id="IPR036640">
    <property type="entry name" value="ABC1_TM_sf"/>
</dbReference>
<dbReference type="InterPro" id="IPR011527">
    <property type="entry name" value="ABC1_TM_dom"/>
</dbReference>
<dbReference type="Pfam" id="PF00005">
    <property type="entry name" value="ABC_tran"/>
    <property type="match status" value="1"/>
</dbReference>
<dbReference type="SUPFAM" id="SSF52540">
    <property type="entry name" value="P-loop containing nucleoside triphosphate hydrolases"/>
    <property type="match status" value="1"/>
</dbReference>
<name>A0A976MCL0_THEOR</name>
<organism evidence="12 13">
    <name type="scientific">Theileria orientalis</name>
    <dbReference type="NCBI Taxonomy" id="68886"/>
    <lineage>
        <taxon>Eukaryota</taxon>
        <taxon>Sar</taxon>
        <taxon>Alveolata</taxon>
        <taxon>Apicomplexa</taxon>
        <taxon>Aconoidasida</taxon>
        <taxon>Piroplasmida</taxon>
        <taxon>Theileriidae</taxon>
        <taxon>Theileria</taxon>
    </lineage>
</organism>
<keyword evidence="7 9" id="KW-0472">Membrane</keyword>
<accession>A0A976MCL0</accession>
<dbReference type="PROSITE" id="PS50929">
    <property type="entry name" value="ABC_TM1F"/>
    <property type="match status" value="1"/>
</dbReference>
<feature type="transmembrane region" description="Helical" evidence="9">
    <location>
        <begin position="197"/>
        <end position="217"/>
    </location>
</feature>
<evidence type="ECO:0000259" key="10">
    <source>
        <dbReference type="PROSITE" id="PS50893"/>
    </source>
</evidence>
<dbReference type="PROSITE" id="PS00211">
    <property type="entry name" value="ABC_TRANSPORTER_1"/>
    <property type="match status" value="1"/>
</dbReference>
<dbReference type="SUPFAM" id="SSF90123">
    <property type="entry name" value="ABC transporter transmembrane region"/>
    <property type="match status" value="1"/>
</dbReference>
<reference evidence="12" key="1">
    <citation type="submission" date="2022-07" db="EMBL/GenBank/DDBJ databases">
        <title>Evaluation of T. orientalis genome assembly methods using nanopore sequencing and analysis of variation between genomes.</title>
        <authorList>
            <person name="Yam J."/>
            <person name="Micallef M.L."/>
            <person name="Liu M."/>
            <person name="Djordjevic S.P."/>
            <person name="Bogema D.R."/>
            <person name="Jenkins C."/>
        </authorList>
    </citation>
    <scope>NUCLEOTIDE SEQUENCE</scope>
    <source>
        <strain evidence="12">Goon Nure</strain>
    </source>
</reference>
<dbReference type="InterPro" id="IPR003593">
    <property type="entry name" value="AAA+_ATPase"/>
</dbReference>
<feature type="domain" description="ABC transmembrane type-1" evidence="11">
    <location>
        <begin position="59"/>
        <end position="342"/>
    </location>
</feature>
<evidence type="ECO:0000256" key="3">
    <source>
        <dbReference type="ARBA" id="ARBA00022692"/>
    </source>
</evidence>
<feature type="transmembrane region" description="Helical" evidence="9">
    <location>
        <begin position="52"/>
        <end position="74"/>
    </location>
</feature>
<evidence type="ECO:0000259" key="11">
    <source>
        <dbReference type="PROSITE" id="PS50929"/>
    </source>
</evidence>
<evidence type="ECO:0000256" key="1">
    <source>
        <dbReference type="ARBA" id="ARBA00004141"/>
    </source>
</evidence>
<evidence type="ECO:0000313" key="12">
    <source>
        <dbReference type="EMBL" id="UKK01826.2"/>
    </source>
</evidence>
<evidence type="ECO:0000256" key="6">
    <source>
        <dbReference type="ARBA" id="ARBA00022989"/>
    </source>
</evidence>
<feature type="transmembrane region" description="Helical" evidence="9">
    <location>
        <begin position="171"/>
        <end position="191"/>
    </location>
</feature>
<feature type="transmembrane region" description="Helical" evidence="9">
    <location>
        <begin position="94"/>
        <end position="111"/>
    </location>
</feature>
<dbReference type="GO" id="GO:0005524">
    <property type="term" value="F:ATP binding"/>
    <property type="evidence" value="ECO:0007669"/>
    <property type="project" value="UniProtKB-KW"/>
</dbReference>
<proteinExistence type="inferred from homology"/>
<protein>
    <submittedName>
        <fullName evidence="12">ABC transporter</fullName>
    </submittedName>
</protein>
<dbReference type="PANTHER" id="PTHR24221:SF503">
    <property type="entry name" value="MITOCHONDRIAL POTASSIUM CHANNEL ATP-BINDING SUBUNIT"/>
    <property type="match status" value="1"/>
</dbReference>
<dbReference type="Gene3D" id="3.40.50.300">
    <property type="entry name" value="P-loop containing nucleotide triphosphate hydrolases"/>
    <property type="match status" value="1"/>
</dbReference>
<evidence type="ECO:0000313" key="13">
    <source>
        <dbReference type="Proteomes" id="UP000244811"/>
    </source>
</evidence>
<dbReference type="SMART" id="SM00382">
    <property type="entry name" value="AAA"/>
    <property type="match status" value="1"/>
</dbReference>
<dbReference type="InterPro" id="IPR017871">
    <property type="entry name" value="ABC_transporter-like_CS"/>
</dbReference>
<sequence length="631" mass="71713">MGQCVMGYSRNRSASNHSLTVEEIREKPTKKEIYSLLKPLFWPSRSASRPFVFLRVLIIISVLSLLIGKALAIFAPMLIGWCINELGAGNMKKSLLYLTGYILLLFASVCFDELRNFTYRYVQYIGINDLSLRLFEHVHHMNYHWFTSAKTGQTIRAIYRGCESMRELSQFAVITLVPTILESIVVIIVFFTVYKNYLLSIILLVGLVVYFVFTVLVTNWRLKTREDQAQKDNEMHSVANDSVNNFEAVKLFGNEDFELKKYGKAVYLYELFNLRVLNSLSIINVGQEIIRQATTFLSFFVGMLQIIKGNTTIGTFMVIQTYLFRIFRPLHILGTIYGSIVKSMVGLYDAASLLKVKSNVVDQEGATEINLSEINDPLIEFNNVSFSYATTGCPMDSLVLKNISFKLQANKSIAIVGPTGTGKTTIFRLLSRLYDPLIGQVLINGKNIKEYKQKSLRNILGVVSQDTILFHDTIRNNVKYAKLNATDAEVWEALRKAELYDRVMEYPDKLDTMVGERGIKLSGGEKQRMSIARCFLKNPPVIVLDEATSALDSKTESQIQKTIAALVNKKTTLTIAHRLSTIVNSDLILVLFKGEIIEFGKHEDLLKMKGFYKSLWDIQLKKQLDVLHQDF</sequence>
<feature type="domain" description="ABC transporter" evidence="10">
    <location>
        <begin position="379"/>
        <end position="618"/>
    </location>
</feature>
<dbReference type="AlphaFoldDB" id="A0A976MCL0"/>
<evidence type="ECO:0000256" key="5">
    <source>
        <dbReference type="ARBA" id="ARBA00022840"/>
    </source>
</evidence>
<dbReference type="GO" id="GO:0016020">
    <property type="term" value="C:membrane"/>
    <property type="evidence" value="ECO:0007669"/>
    <property type="project" value="UniProtKB-SubCell"/>
</dbReference>
<keyword evidence="3 9" id="KW-0812">Transmembrane</keyword>
<dbReference type="EMBL" id="CP056071">
    <property type="protein sequence ID" value="UKK01826.2"/>
    <property type="molecule type" value="Genomic_DNA"/>
</dbReference>
<keyword evidence="5" id="KW-0067">ATP-binding</keyword>
<dbReference type="Pfam" id="PF00664">
    <property type="entry name" value="ABC_membrane"/>
    <property type="match status" value="1"/>
</dbReference>
<gene>
    <name evidence="12" type="ORF">MACK_001179</name>
</gene>
<comment type="similarity">
    <text evidence="8">Belongs to the ABC transporter superfamily. ABCB family. Heavy Metal importer (TC 3.A.1.210) subfamily.</text>
</comment>
<dbReference type="PROSITE" id="PS50893">
    <property type="entry name" value="ABC_TRANSPORTER_2"/>
    <property type="match status" value="1"/>
</dbReference>
<evidence type="ECO:0000256" key="7">
    <source>
        <dbReference type="ARBA" id="ARBA00023136"/>
    </source>
</evidence>
<keyword evidence="2" id="KW-0813">Transport</keyword>
<evidence type="ECO:0000256" key="2">
    <source>
        <dbReference type="ARBA" id="ARBA00022448"/>
    </source>
</evidence>
<dbReference type="InterPro" id="IPR039421">
    <property type="entry name" value="Type_1_exporter"/>
</dbReference>
<evidence type="ECO:0000256" key="4">
    <source>
        <dbReference type="ARBA" id="ARBA00022741"/>
    </source>
</evidence>
<dbReference type="GO" id="GO:0140359">
    <property type="term" value="F:ABC-type transporter activity"/>
    <property type="evidence" value="ECO:0007669"/>
    <property type="project" value="InterPro"/>
</dbReference>
<evidence type="ECO:0000256" key="9">
    <source>
        <dbReference type="SAM" id="Phobius"/>
    </source>
</evidence>
<dbReference type="FunFam" id="3.40.50.300:FF:000287">
    <property type="entry name" value="Multidrug ABC transporter ATP-binding protein"/>
    <property type="match status" value="1"/>
</dbReference>
<dbReference type="InterPro" id="IPR003439">
    <property type="entry name" value="ABC_transporter-like_ATP-bd"/>
</dbReference>
<dbReference type="PANTHER" id="PTHR24221">
    <property type="entry name" value="ATP-BINDING CASSETTE SUB-FAMILY B"/>
    <property type="match status" value="1"/>
</dbReference>
<comment type="subcellular location">
    <subcellularLocation>
        <location evidence="1">Membrane</location>
        <topology evidence="1">Multi-pass membrane protein</topology>
    </subcellularLocation>
</comment>
<keyword evidence="6 9" id="KW-1133">Transmembrane helix</keyword>
<keyword evidence="4" id="KW-0547">Nucleotide-binding</keyword>
<dbReference type="Gene3D" id="1.20.1560.10">
    <property type="entry name" value="ABC transporter type 1, transmembrane domain"/>
    <property type="match status" value="1"/>
</dbReference>
<evidence type="ECO:0000256" key="8">
    <source>
        <dbReference type="ARBA" id="ARBA00024363"/>
    </source>
</evidence>
<dbReference type="Proteomes" id="UP000244811">
    <property type="component" value="Chromosome 2"/>
</dbReference>